<evidence type="ECO:0000256" key="1">
    <source>
        <dbReference type="ARBA" id="ARBA00022729"/>
    </source>
</evidence>
<sequence length="282" mass="30048">MRVSRALAVLLAGSVLALAGANAAARDVDVRHEAYDATARPPVADPAVVALFEPATFVGSEGVRLPYRLMAPASVAPGRRYPLVVLLHGSGAIGQDNEQQLGAVARAWGEPALRRRFPAYVLAPQVPVRSADYRPDRDGLPASMPGASLPAVLALIDQVGQRADVDPDRIYLVGFSMGASAALAALVERPRQFAAVVGFAPVPPARELAASVSPVPMLLVHGSADEENPFAADEAWVRAVTAAGGRPRFIVIDGMAHEFPQQMLSRRDWRTWLFGRRRAGSR</sequence>
<evidence type="ECO:0000259" key="3">
    <source>
        <dbReference type="Pfam" id="PF02230"/>
    </source>
</evidence>
<dbReference type="AlphaFoldDB" id="A0A975ATY0"/>
<name>A0A975ATY0_9GAMM</name>
<gene>
    <name evidence="4" type="ORF">I8J32_007240</name>
</gene>
<dbReference type="PANTHER" id="PTHR43037">
    <property type="entry name" value="UNNAMED PRODUCT-RELATED"/>
    <property type="match status" value="1"/>
</dbReference>
<dbReference type="InterPro" id="IPR050955">
    <property type="entry name" value="Plant_Biomass_Hydrol_Est"/>
</dbReference>
<dbReference type="RefSeq" id="WP_200610174.1">
    <property type="nucleotide sequence ID" value="NZ_CP071518.1"/>
</dbReference>
<evidence type="ECO:0000256" key="2">
    <source>
        <dbReference type="SAM" id="SignalP"/>
    </source>
</evidence>
<feature type="signal peptide" evidence="2">
    <location>
        <begin position="1"/>
        <end position="19"/>
    </location>
</feature>
<feature type="chain" id="PRO_5037491652" evidence="2">
    <location>
        <begin position="20"/>
        <end position="282"/>
    </location>
</feature>
<organism evidence="4 5">
    <name type="scientific">Agrilutibacter solisilvae</name>
    <dbReference type="NCBI Taxonomy" id="2763317"/>
    <lineage>
        <taxon>Bacteria</taxon>
        <taxon>Pseudomonadati</taxon>
        <taxon>Pseudomonadota</taxon>
        <taxon>Gammaproteobacteria</taxon>
        <taxon>Lysobacterales</taxon>
        <taxon>Lysobacteraceae</taxon>
        <taxon>Agrilutibacter</taxon>
    </lineage>
</organism>
<feature type="domain" description="Phospholipase/carboxylesterase/thioesterase" evidence="3">
    <location>
        <begin position="151"/>
        <end position="265"/>
    </location>
</feature>
<proteinExistence type="predicted"/>
<dbReference type="PANTHER" id="PTHR43037:SF1">
    <property type="entry name" value="BLL1128 PROTEIN"/>
    <property type="match status" value="1"/>
</dbReference>
<reference evidence="4 5" key="1">
    <citation type="submission" date="2021-03" db="EMBL/GenBank/DDBJ databases">
        <title>Lysobacter sp. nov. isolated from soil of gangwondo yeongwol, south Korea.</title>
        <authorList>
            <person name="Kim K.R."/>
            <person name="Kim K.H."/>
            <person name="Jeon C.O."/>
        </authorList>
    </citation>
    <scope>NUCLEOTIDE SEQUENCE [LARGE SCALE GENOMIC DNA]</scope>
    <source>
        <strain evidence="4 5">R19</strain>
    </source>
</reference>
<dbReference type="InterPro" id="IPR029058">
    <property type="entry name" value="AB_hydrolase_fold"/>
</dbReference>
<evidence type="ECO:0000313" key="5">
    <source>
        <dbReference type="Proteomes" id="UP000639274"/>
    </source>
</evidence>
<dbReference type="KEGG" id="lsf:I8J32_007240"/>
<keyword evidence="4" id="KW-0378">Hydrolase</keyword>
<evidence type="ECO:0000313" key="4">
    <source>
        <dbReference type="EMBL" id="QSX79629.1"/>
    </source>
</evidence>
<protein>
    <submittedName>
        <fullName evidence="4">Alpha/beta fold hydrolase</fullName>
    </submittedName>
</protein>
<dbReference type="EMBL" id="CP071518">
    <property type="protein sequence ID" value="QSX79629.1"/>
    <property type="molecule type" value="Genomic_DNA"/>
</dbReference>
<keyword evidence="1 2" id="KW-0732">Signal</keyword>
<accession>A0A975ATY0</accession>
<dbReference type="Gene3D" id="3.40.50.1820">
    <property type="entry name" value="alpha/beta hydrolase"/>
    <property type="match status" value="1"/>
</dbReference>
<dbReference type="GO" id="GO:0016787">
    <property type="term" value="F:hydrolase activity"/>
    <property type="evidence" value="ECO:0007669"/>
    <property type="project" value="UniProtKB-KW"/>
</dbReference>
<dbReference type="Pfam" id="PF02230">
    <property type="entry name" value="Abhydrolase_2"/>
    <property type="match status" value="1"/>
</dbReference>
<dbReference type="InterPro" id="IPR003140">
    <property type="entry name" value="PLipase/COase/thioEstase"/>
</dbReference>
<keyword evidence="5" id="KW-1185">Reference proteome</keyword>
<dbReference type="SUPFAM" id="SSF53474">
    <property type="entry name" value="alpha/beta-Hydrolases"/>
    <property type="match status" value="1"/>
</dbReference>
<dbReference type="Proteomes" id="UP000639274">
    <property type="component" value="Chromosome"/>
</dbReference>